<keyword evidence="10" id="KW-1185">Reference proteome</keyword>
<accession>A0AAV2DSP4</accession>
<evidence type="ECO:0000256" key="6">
    <source>
        <dbReference type="ARBA" id="ARBA00023136"/>
    </source>
</evidence>
<dbReference type="AlphaFoldDB" id="A0AAV2DSP4"/>
<dbReference type="InterPro" id="IPR003663">
    <property type="entry name" value="Sugar/inositol_transpt"/>
</dbReference>
<feature type="transmembrane region" description="Helical" evidence="7">
    <location>
        <begin position="321"/>
        <end position="342"/>
    </location>
</feature>
<dbReference type="InterPro" id="IPR050814">
    <property type="entry name" value="Myo-inositol_Transporter"/>
</dbReference>
<feature type="transmembrane region" description="Helical" evidence="7">
    <location>
        <begin position="40"/>
        <end position="65"/>
    </location>
</feature>
<name>A0AAV2DSP4_9ROSI</name>
<dbReference type="PROSITE" id="PS50850">
    <property type="entry name" value="MFS"/>
    <property type="match status" value="1"/>
</dbReference>
<evidence type="ECO:0000256" key="2">
    <source>
        <dbReference type="ARBA" id="ARBA00010992"/>
    </source>
</evidence>
<evidence type="ECO:0000259" key="8">
    <source>
        <dbReference type="PROSITE" id="PS50850"/>
    </source>
</evidence>
<proteinExistence type="inferred from homology"/>
<evidence type="ECO:0000256" key="3">
    <source>
        <dbReference type="ARBA" id="ARBA00022448"/>
    </source>
</evidence>
<dbReference type="SUPFAM" id="SSF103473">
    <property type="entry name" value="MFS general substrate transporter"/>
    <property type="match status" value="1"/>
</dbReference>
<evidence type="ECO:0000313" key="9">
    <source>
        <dbReference type="EMBL" id="CAL1376564.1"/>
    </source>
</evidence>
<feature type="transmembrane region" description="Helical" evidence="7">
    <location>
        <begin position="135"/>
        <end position="154"/>
    </location>
</feature>
<feature type="transmembrane region" description="Helical" evidence="7">
    <location>
        <begin position="426"/>
        <end position="448"/>
    </location>
</feature>
<dbReference type="Proteomes" id="UP001497516">
    <property type="component" value="Chromosome 3"/>
</dbReference>
<reference evidence="9 10" key="1">
    <citation type="submission" date="2024-04" db="EMBL/GenBank/DDBJ databases">
        <authorList>
            <person name="Fracassetti M."/>
        </authorList>
    </citation>
    <scope>NUCLEOTIDE SEQUENCE [LARGE SCALE GENOMIC DNA]</scope>
</reference>
<dbReference type="PANTHER" id="PTHR48020">
    <property type="entry name" value="PROTON MYO-INOSITOL COTRANSPORTER"/>
    <property type="match status" value="1"/>
</dbReference>
<dbReference type="GO" id="GO:0022857">
    <property type="term" value="F:transmembrane transporter activity"/>
    <property type="evidence" value="ECO:0007669"/>
    <property type="project" value="InterPro"/>
</dbReference>
<dbReference type="PROSITE" id="PS00217">
    <property type="entry name" value="SUGAR_TRANSPORT_2"/>
    <property type="match status" value="1"/>
</dbReference>
<dbReference type="InterPro" id="IPR020846">
    <property type="entry name" value="MFS_dom"/>
</dbReference>
<feature type="transmembrane region" description="Helical" evidence="7">
    <location>
        <begin position="161"/>
        <end position="181"/>
    </location>
</feature>
<keyword evidence="3" id="KW-0813">Transport</keyword>
<feature type="transmembrane region" description="Helical" evidence="7">
    <location>
        <begin position="362"/>
        <end position="389"/>
    </location>
</feature>
<keyword evidence="5 7" id="KW-1133">Transmembrane helix</keyword>
<keyword evidence="4 7" id="KW-0812">Transmembrane</keyword>
<dbReference type="PRINTS" id="PR00171">
    <property type="entry name" value="SUGRTRNSPORT"/>
</dbReference>
<comment type="subcellular location">
    <subcellularLocation>
        <location evidence="1">Membrane</location>
        <topology evidence="1">Multi-pass membrane protein</topology>
    </subcellularLocation>
</comment>
<gene>
    <name evidence="9" type="ORF">LTRI10_LOCUS18287</name>
</gene>
<evidence type="ECO:0000256" key="4">
    <source>
        <dbReference type="ARBA" id="ARBA00022692"/>
    </source>
</evidence>
<comment type="similarity">
    <text evidence="2">Belongs to the major facilitator superfamily. Sugar transporter (TC 2.A.1.1) family.</text>
</comment>
<sequence>MRSETLAIVAALSFFLVGYDNSMAKLGWQSNPDAAPYLQVKLLVVIANVASVFSALVAGATADYFGRKRHFTARGALFFAGNVLKSFGTVSFGVLAVGHIFTGLGTGISLTVGPVYIAELVPARARGFFTSGAEVWLNTGVLAAYILNAMVSSFSQKVAHMAFYGIAVVLSILFTACTLAIPESPYWLLMKSGQTDEATRILENSERGPDEVNFIISQMEILDDNENQQQQQQHGVLAVAWCSSKDLFLQPPIRNVVISVVGLHVFRQLAGVNYGFKANTVTFFHQFSNEFEVLAEWGIQVVRLIFSLVSSCLVDRLGRRFMLVIGIGCQCSFLVMLGLPLLGVQHNWLKPSSGSGYDQGVVVSFFMLGLAGVLGSFEVGLGSITWIYASEVFEYKNRAHGASFGIAMNRVADTTEFLLFPYLAAWLHFGGAALVSFCLMACALVFCAKFTVEKLKIIVE</sequence>
<dbReference type="InterPro" id="IPR005829">
    <property type="entry name" value="Sugar_transporter_CS"/>
</dbReference>
<dbReference type="Gene3D" id="1.20.1250.20">
    <property type="entry name" value="MFS general substrate transporter like domains"/>
    <property type="match status" value="1"/>
</dbReference>
<keyword evidence="6 7" id="KW-0472">Membrane</keyword>
<dbReference type="PANTHER" id="PTHR48020:SF49">
    <property type="entry name" value="SUGAR TRANSPORTER"/>
    <property type="match status" value="1"/>
</dbReference>
<dbReference type="GO" id="GO:0016020">
    <property type="term" value="C:membrane"/>
    <property type="evidence" value="ECO:0007669"/>
    <property type="project" value="UniProtKB-SubCell"/>
</dbReference>
<protein>
    <recommendedName>
        <fullName evidence="8">Major facilitator superfamily (MFS) profile domain-containing protein</fullName>
    </recommendedName>
</protein>
<evidence type="ECO:0000256" key="5">
    <source>
        <dbReference type="ARBA" id="ARBA00022989"/>
    </source>
</evidence>
<dbReference type="InterPro" id="IPR036259">
    <property type="entry name" value="MFS_trans_sf"/>
</dbReference>
<evidence type="ECO:0000256" key="7">
    <source>
        <dbReference type="SAM" id="Phobius"/>
    </source>
</evidence>
<dbReference type="Pfam" id="PF00083">
    <property type="entry name" value="Sugar_tr"/>
    <property type="match status" value="1"/>
</dbReference>
<evidence type="ECO:0000256" key="1">
    <source>
        <dbReference type="ARBA" id="ARBA00004141"/>
    </source>
</evidence>
<dbReference type="EMBL" id="OZ034816">
    <property type="protein sequence ID" value="CAL1376564.1"/>
    <property type="molecule type" value="Genomic_DNA"/>
</dbReference>
<dbReference type="PROSITE" id="PS00216">
    <property type="entry name" value="SUGAR_TRANSPORT_1"/>
    <property type="match status" value="2"/>
</dbReference>
<organism evidence="9 10">
    <name type="scientific">Linum trigynum</name>
    <dbReference type="NCBI Taxonomy" id="586398"/>
    <lineage>
        <taxon>Eukaryota</taxon>
        <taxon>Viridiplantae</taxon>
        <taxon>Streptophyta</taxon>
        <taxon>Embryophyta</taxon>
        <taxon>Tracheophyta</taxon>
        <taxon>Spermatophyta</taxon>
        <taxon>Magnoliopsida</taxon>
        <taxon>eudicotyledons</taxon>
        <taxon>Gunneridae</taxon>
        <taxon>Pentapetalae</taxon>
        <taxon>rosids</taxon>
        <taxon>fabids</taxon>
        <taxon>Malpighiales</taxon>
        <taxon>Linaceae</taxon>
        <taxon>Linum</taxon>
    </lineage>
</organism>
<dbReference type="InterPro" id="IPR005828">
    <property type="entry name" value="MFS_sugar_transport-like"/>
</dbReference>
<evidence type="ECO:0000313" key="10">
    <source>
        <dbReference type="Proteomes" id="UP001497516"/>
    </source>
</evidence>
<feature type="domain" description="Major facilitator superfamily (MFS) profile" evidence="8">
    <location>
        <begin position="1"/>
        <end position="456"/>
    </location>
</feature>